<evidence type="ECO:0000313" key="2">
    <source>
        <dbReference type="EMBL" id="SHL54194.1"/>
    </source>
</evidence>
<accession>A0A1M7BGW8</accession>
<keyword evidence="2" id="KW-0808">Transferase</keyword>
<dbReference type="RefSeq" id="WP_073352650.1">
    <property type="nucleotide sequence ID" value="NZ_FRBU01000009.1"/>
</dbReference>
<dbReference type="SUPFAM" id="SSF53448">
    <property type="entry name" value="Nucleotide-diphospho-sugar transferases"/>
    <property type="match status" value="1"/>
</dbReference>
<dbReference type="Proteomes" id="UP000184260">
    <property type="component" value="Unassembled WGS sequence"/>
</dbReference>
<reference evidence="3" key="1">
    <citation type="submission" date="2016-11" db="EMBL/GenBank/DDBJ databases">
        <authorList>
            <person name="Varghese N."/>
            <person name="Submissions S."/>
        </authorList>
    </citation>
    <scope>NUCLEOTIDE SEQUENCE [LARGE SCALE GENOMIC DNA]</scope>
    <source>
        <strain evidence="3">DSM 3661</strain>
    </source>
</reference>
<dbReference type="InterPro" id="IPR001173">
    <property type="entry name" value="Glyco_trans_2-like"/>
</dbReference>
<protein>
    <submittedName>
        <fullName evidence="2">Glycosyl transferase family 2</fullName>
    </submittedName>
</protein>
<name>A0A1M7BGW8_9FLAO</name>
<organism evidence="2 3">
    <name type="scientific">Flavobacterium xanthum</name>
    <dbReference type="NCBI Taxonomy" id="69322"/>
    <lineage>
        <taxon>Bacteria</taxon>
        <taxon>Pseudomonadati</taxon>
        <taxon>Bacteroidota</taxon>
        <taxon>Flavobacteriia</taxon>
        <taxon>Flavobacteriales</taxon>
        <taxon>Flavobacteriaceae</taxon>
        <taxon>Flavobacterium</taxon>
    </lineage>
</organism>
<dbReference type="AlphaFoldDB" id="A0A1M7BGW8"/>
<dbReference type="GO" id="GO:0016740">
    <property type="term" value="F:transferase activity"/>
    <property type="evidence" value="ECO:0007669"/>
    <property type="project" value="UniProtKB-KW"/>
</dbReference>
<dbReference type="EMBL" id="FRBU01000009">
    <property type="protein sequence ID" value="SHL54194.1"/>
    <property type="molecule type" value="Genomic_DNA"/>
</dbReference>
<dbReference type="Gene3D" id="3.90.550.10">
    <property type="entry name" value="Spore Coat Polysaccharide Biosynthesis Protein SpsA, Chain A"/>
    <property type="match status" value="1"/>
</dbReference>
<dbReference type="CDD" id="cd00761">
    <property type="entry name" value="Glyco_tranf_GTA_type"/>
    <property type="match status" value="1"/>
</dbReference>
<gene>
    <name evidence="2" type="ORF">SAMN05443669_10096</name>
</gene>
<dbReference type="STRING" id="69322.SAMN05443669_10096"/>
<keyword evidence="3" id="KW-1185">Reference proteome</keyword>
<evidence type="ECO:0000259" key="1">
    <source>
        <dbReference type="Pfam" id="PF00535"/>
    </source>
</evidence>
<dbReference type="OrthoDB" id="1374586at2"/>
<dbReference type="InterPro" id="IPR029044">
    <property type="entry name" value="Nucleotide-diphossugar_trans"/>
</dbReference>
<proteinExistence type="predicted"/>
<feature type="domain" description="Glycosyltransferase 2-like" evidence="1">
    <location>
        <begin position="4"/>
        <end position="99"/>
    </location>
</feature>
<dbReference type="Pfam" id="PF00535">
    <property type="entry name" value="Glycos_transf_2"/>
    <property type="match status" value="1"/>
</dbReference>
<evidence type="ECO:0000313" key="3">
    <source>
        <dbReference type="Proteomes" id="UP000184260"/>
    </source>
</evidence>
<sequence length="300" mass="35902">MLAIVIPYYKLSFFEETLQSLANQTDKRFKVYIGDDASLKNPSNLIEKYRGQFDFVYHRFESNLGGISLVKQWERCIAMIGEEEWIMILGDDDYLDSTVVNSWHKHYDAFYNKSNVVRFASKAVDMRLNGFISDSFTHPLWENATDSYYRRFKGQTRSSLSEYVFSKESFLKYGFRDFPLAWHSDDAAWLDFSNDKLIYTICESNIFVRHSDECISGSKENQDLKSIASENFCTQCIYTKLPLFVREQRKDLLMYYETSIKNNRKLKFNEWYKLMYFYTLNFQFIQLLKCFRRFIKSFYI</sequence>